<keyword evidence="2" id="KW-1185">Reference proteome</keyword>
<proteinExistence type="predicted"/>
<gene>
    <name evidence="1" type="ORF">BKA14_005300</name>
</gene>
<dbReference type="InterPro" id="IPR036220">
    <property type="entry name" value="UDP-Glc/GDP-Man_DH_C_sf"/>
</dbReference>
<name>A0A7W7G3S2_9ACTN</name>
<sequence length="60" mass="6911">MTDVSLVIVVTEWADFRNAGPVRLGELVADRQVIDWRNCLDREQWHRAGQTYPGMGRPPM</sequence>
<evidence type="ECO:0000313" key="1">
    <source>
        <dbReference type="EMBL" id="MBB4695152.1"/>
    </source>
</evidence>
<protein>
    <submittedName>
        <fullName evidence="1">UDP-glucose 6-dehydrogenase</fullName>
    </submittedName>
</protein>
<dbReference type="EMBL" id="JACHMF010000001">
    <property type="protein sequence ID" value="MBB4695152.1"/>
    <property type="molecule type" value="Genomic_DNA"/>
</dbReference>
<comment type="caution">
    <text evidence="1">The sequence shown here is derived from an EMBL/GenBank/DDBJ whole genome shotgun (WGS) entry which is preliminary data.</text>
</comment>
<dbReference type="Proteomes" id="UP000542742">
    <property type="component" value="Unassembled WGS sequence"/>
</dbReference>
<organism evidence="1 2">
    <name type="scientific">Paractinoplanes abujensis</name>
    <dbReference type="NCBI Taxonomy" id="882441"/>
    <lineage>
        <taxon>Bacteria</taxon>
        <taxon>Bacillati</taxon>
        <taxon>Actinomycetota</taxon>
        <taxon>Actinomycetes</taxon>
        <taxon>Micromonosporales</taxon>
        <taxon>Micromonosporaceae</taxon>
        <taxon>Paractinoplanes</taxon>
    </lineage>
</organism>
<dbReference type="Gene3D" id="3.40.50.720">
    <property type="entry name" value="NAD(P)-binding Rossmann-like Domain"/>
    <property type="match status" value="1"/>
</dbReference>
<dbReference type="SUPFAM" id="SSF52413">
    <property type="entry name" value="UDP-glucose/GDP-mannose dehydrogenase C-terminal domain"/>
    <property type="match status" value="1"/>
</dbReference>
<accession>A0A7W7G3S2</accession>
<evidence type="ECO:0000313" key="2">
    <source>
        <dbReference type="Proteomes" id="UP000542742"/>
    </source>
</evidence>
<reference evidence="1 2" key="1">
    <citation type="submission" date="2020-08" db="EMBL/GenBank/DDBJ databases">
        <title>Sequencing the genomes of 1000 actinobacteria strains.</title>
        <authorList>
            <person name="Klenk H.-P."/>
        </authorList>
    </citation>
    <scope>NUCLEOTIDE SEQUENCE [LARGE SCALE GENOMIC DNA]</scope>
    <source>
        <strain evidence="1 2">DSM 45518</strain>
    </source>
</reference>
<dbReference type="AlphaFoldDB" id="A0A7W7G3S2"/>